<comment type="caution">
    <text evidence="1">The sequence shown here is derived from an EMBL/GenBank/DDBJ whole genome shotgun (WGS) entry which is preliminary data.</text>
</comment>
<organism evidence="1 2">
    <name type="scientific">Portunus trituberculatus</name>
    <name type="common">Swimming crab</name>
    <name type="synonym">Neptunus trituberculatus</name>
    <dbReference type="NCBI Taxonomy" id="210409"/>
    <lineage>
        <taxon>Eukaryota</taxon>
        <taxon>Metazoa</taxon>
        <taxon>Ecdysozoa</taxon>
        <taxon>Arthropoda</taxon>
        <taxon>Crustacea</taxon>
        <taxon>Multicrustacea</taxon>
        <taxon>Malacostraca</taxon>
        <taxon>Eumalacostraca</taxon>
        <taxon>Eucarida</taxon>
        <taxon>Decapoda</taxon>
        <taxon>Pleocyemata</taxon>
        <taxon>Brachyura</taxon>
        <taxon>Eubrachyura</taxon>
        <taxon>Portunoidea</taxon>
        <taxon>Portunidae</taxon>
        <taxon>Portuninae</taxon>
        <taxon>Portunus</taxon>
    </lineage>
</organism>
<dbReference type="AlphaFoldDB" id="A0A5B7DND5"/>
<sequence>MTTYNELWYLELGLAPLRALLTSRQRMWRERREMNDGPWSHLVRLVREANTPMGRFISDLISQEKDDVGEAISALRAAVVATSSSRRATYVSLNPDVSVHDLYLTRKCINDVHKTSFIKIRVSGHNLAVETGRWNRRGRGRPCGEAQTELHVVESCSLTQLIREHHHFVS</sequence>
<evidence type="ECO:0000313" key="2">
    <source>
        <dbReference type="Proteomes" id="UP000324222"/>
    </source>
</evidence>
<accession>A0A5B7DND5</accession>
<dbReference type="Proteomes" id="UP000324222">
    <property type="component" value="Unassembled WGS sequence"/>
</dbReference>
<proteinExistence type="predicted"/>
<keyword evidence="2" id="KW-1185">Reference proteome</keyword>
<dbReference type="EMBL" id="VSRR010001107">
    <property type="protein sequence ID" value="MPC22627.1"/>
    <property type="molecule type" value="Genomic_DNA"/>
</dbReference>
<reference evidence="1 2" key="1">
    <citation type="submission" date="2019-05" db="EMBL/GenBank/DDBJ databases">
        <title>Another draft genome of Portunus trituberculatus and its Hox gene families provides insights of decapod evolution.</title>
        <authorList>
            <person name="Jeong J.-H."/>
            <person name="Song I."/>
            <person name="Kim S."/>
            <person name="Choi T."/>
            <person name="Kim D."/>
            <person name="Ryu S."/>
            <person name="Kim W."/>
        </authorList>
    </citation>
    <scope>NUCLEOTIDE SEQUENCE [LARGE SCALE GENOMIC DNA]</scope>
    <source>
        <tissue evidence="1">Muscle</tissue>
    </source>
</reference>
<evidence type="ECO:0000313" key="1">
    <source>
        <dbReference type="EMBL" id="MPC22627.1"/>
    </source>
</evidence>
<protein>
    <submittedName>
        <fullName evidence="1">Uncharacterized protein</fullName>
    </submittedName>
</protein>
<name>A0A5B7DND5_PORTR</name>
<gene>
    <name evidence="1" type="ORF">E2C01_015645</name>
</gene>